<dbReference type="EC" id="4.2.1.126" evidence="8 12"/>
<keyword evidence="3 12" id="KW-0119">Carbohydrate metabolism</keyword>
<dbReference type="Pfam" id="PF22645">
    <property type="entry name" value="GKRP_SIS_N"/>
    <property type="match status" value="1"/>
</dbReference>
<dbReference type="Pfam" id="PF20741">
    <property type="entry name" value="GKRP-like_C"/>
    <property type="match status" value="1"/>
</dbReference>
<evidence type="ECO:0000256" key="11">
    <source>
        <dbReference type="ARBA" id="ARBA00084049"/>
    </source>
</evidence>
<evidence type="ECO:0000256" key="4">
    <source>
        <dbReference type="ARBA" id="ARBA00051747"/>
    </source>
</evidence>
<dbReference type="GO" id="GO:0097367">
    <property type="term" value="F:carbohydrate derivative binding"/>
    <property type="evidence" value="ECO:0007669"/>
    <property type="project" value="InterPro"/>
</dbReference>
<dbReference type="UniPathway" id="UPA00342"/>
<evidence type="ECO:0000256" key="8">
    <source>
        <dbReference type="ARBA" id="ARBA00067056"/>
    </source>
</evidence>
<dbReference type="PATRIC" id="fig|1473.5.peg.2666"/>
<dbReference type="GeneID" id="66870245"/>
<evidence type="ECO:0000256" key="12">
    <source>
        <dbReference type="HAMAP-Rule" id="MF_00068"/>
    </source>
</evidence>
<dbReference type="GO" id="GO:0016803">
    <property type="term" value="F:ether hydrolase activity"/>
    <property type="evidence" value="ECO:0007669"/>
    <property type="project" value="TreeGrafter"/>
</dbReference>
<evidence type="ECO:0000256" key="7">
    <source>
        <dbReference type="ARBA" id="ARBA00061234"/>
    </source>
</evidence>
<keyword evidence="2 12" id="KW-0456">Lyase</keyword>
<name>A0A0L0QPS8_VIRPA</name>
<feature type="active site" description="Proton donor" evidence="12">
    <location>
        <position position="82"/>
    </location>
</feature>
<dbReference type="HAMAP" id="MF_00068">
    <property type="entry name" value="MurQ"/>
    <property type="match status" value="1"/>
</dbReference>
<dbReference type="OrthoDB" id="9813395at2"/>
<dbReference type="Gene3D" id="1.10.8.1080">
    <property type="match status" value="1"/>
</dbReference>
<dbReference type="AlphaFoldDB" id="A0A0L0QPS8"/>
<gene>
    <name evidence="12 13" type="primary">murQ</name>
    <name evidence="13" type="ORF">AFK71_19625</name>
</gene>
<dbReference type="Gene3D" id="3.40.50.10490">
    <property type="entry name" value="Glucose-6-phosphate isomerase like protein, domain 1"/>
    <property type="match status" value="1"/>
</dbReference>
<dbReference type="NCBIfam" id="NF003915">
    <property type="entry name" value="PRK05441.1"/>
    <property type="match status" value="1"/>
</dbReference>
<evidence type="ECO:0000256" key="9">
    <source>
        <dbReference type="ARBA" id="ARBA00070061"/>
    </source>
</evidence>
<dbReference type="Proteomes" id="UP000036780">
    <property type="component" value="Unassembled WGS sequence"/>
</dbReference>
<evidence type="ECO:0000256" key="6">
    <source>
        <dbReference type="ARBA" id="ARBA00060672"/>
    </source>
</evidence>
<comment type="caution">
    <text evidence="13">The sequence shown here is derived from an EMBL/GenBank/DDBJ whole genome shotgun (WGS) entry which is preliminary data.</text>
</comment>
<evidence type="ECO:0000256" key="3">
    <source>
        <dbReference type="ARBA" id="ARBA00023277"/>
    </source>
</evidence>
<dbReference type="InterPro" id="IPR005486">
    <property type="entry name" value="Glucokinase_regulatory_CS"/>
</dbReference>
<dbReference type="NCBIfam" id="NF009222">
    <property type="entry name" value="PRK12570.1"/>
    <property type="match status" value="1"/>
</dbReference>
<dbReference type="GO" id="GO:0097173">
    <property type="term" value="P:N-acetylmuramic acid catabolic process"/>
    <property type="evidence" value="ECO:0007669"/>
    <property type="project" value="UniProtKB-UniPathway"/>
</dbReference>
<dbReference type="InterPro" id="IPR005488">
    <property type="entry name" value="Etherase_MurQ"/>
</dbReference>
<dbReference type="InterPro" id="IPR046348">
    <property type="entry name" value="SIS_dom_sf"/>
</dbReference>
<dbReference type="NCBIfam" id="TIGR00274">
    <property type="entry name" value="N-acetylmuramic acid 6-phosphate etherase"/>
    <property type="match status" value="1"/>
</dbReference>
<feature type="active site" evidence="12">
    <location>
        <position position="113"/>
    </location>
</feature>
<dbReference type="PANTHER" id="PTHR10088:SF4">
    <property type="entry name" value="GLUCOKINASE REGULATORY PROTEIN"/>
    <property type="match status" value="1"/>
</dbReference>
<dbReference type="EMBL" id="LGTO01000007">
    <property type="protein sequence ID" value="KNE20569.1"/>
    <property type="molecule type" value="Genomic_DNA"/>
</dbReference>
<dbReference type="RefSeq" id="WP_050353144.1">
    <property type="nucleotide sequence ID" value="NZ_BOSN01000001.1"/>
</dbReference>
<evidence type="ECO:0000256" key="2">
    <source>
        <dbReference type="ARBA" id="ARBA00023239"/>
    </source>
</evidence>
<dbReference type="FunFam" id="1.10.8.1080:FF:000001">
    <property type="entry name" value="N-acetylmuramic acid 6-phosphate etherase"/>
    <property type="match status" value="1"/>
</dbReference>
<organism evidence="13 14">
    <name type="scientific">Virgibacillus pantothenticus</name>
    <dbReference type="NCBI Taxonomy" id="1473"/>
    <lineage>
        <taxon>Bacteria</taxon>
        <taxon>Bacillati</taxon>
        <taxon>Bacillota</taxon>
        <taxon>Bacilli</taxon>
        <taxon>Bacillales</taxon>
        <taxon>Bacillaceae</taxon>
        <taxon>Virgibacillus</taxon>
    </lineage>
</organism>
<dbReference type="GO" id="GO:0009254">
    <property type="term" value="P:peptidoglycan turnover"/>
    <property type="evidence" value="ECO:0007669"/>
    <property type="project" value="TreeGrafter"/>
</dbReference>
<proteinExistence type="inferred from homology"/>
<dbReference type="SUPFAM" id="SSF53697">
    <property type="entry name" value="SIS domain"/>
    <property type="match status" value="1"/>
</dbReference>
<keyword evidence="14" id="KW-1185">Reference proteome</keyword>
<evidence type="ECO:0000256" key="10">
    <source>
        <dbReference type="ARBA" id="ARBA00077905"/>
    </source>
</evidence>
<sequence>MLEKLTTESRNENTYNIDAMSIKDVVTIMNQEDKKIANVIETQLSVIEKTIYLVIDSFQKGGRLVYIGAGTSGRLGVLDAVECVPTFGVSPEMVQGIIAGGDKAFLQAVEGVEDDALQGEKDLQKMDITEADTVIGIAASGRTPYVIGALKYANKIKAHTVSIACNKGAIMNKYANVAIELETGPEVLTGSTRLKAGSAQKMVLNMISTAAMIGIGKVYQNLMVDLKATNKKLVDRSNRIIMDATGVSTDIAEDYLQRSNNNVKIAIVMILLQCSYDEAHKRILQADGFVRKALNKEEDAE</sequence>
<comment type="similarity">
    <text evidence="7 12">Belongs to the GCKR-like family. MurNAc-6-P etherase subfamily.</text>
</comment>
<evidence type="ECO:0000313" key="13">
    <source>
        <dbReference type="EMBL" id="KNE20569.1"/>
    </source>
</evidence>
<dbReference type="FunFam" id="3.40.50.10490:FF:000014">
    <property type="entry name" value="N-acetylmuramic acid 6-phosphate etherase"/>
    <property type="match status" value="1"/>
</dbReference>
<dbReference type="InterPro" id="IPR001347">
    <property type="entry name" value="SIS_dom"/>
</dbReference>
<comment type="catalytic activity">
    <reaction evidence="4 12">
        <text>N-acetyl-D-muramate 6-phosphate + H2O = N-acetyl-D-glucosamine 6-phosphate + (R)-lactate</text>
        <dbReference type="Rhea" id="RHEA:26410"/>
        <dbReference type="ChEBI" id="CHEBI:15377"/>
        <dbReference type="ChEBI" id="CHEBI:16004"/>
        <dbReference type="ChEBI" id="CHEBI:57513"/>
        <dbReference type="ChEBI" id="CHEBI:58722"/>
        <dbReference type="EC" id="4.2.1.126"/>
    </reaction>
</comment>
<comment type="function">
    <text evidence="12">Specifically catalyzes the cleavage of the D-lactyl ether substituent of MurNAc 6-phosphate, producing GlcNAc 6-phosphate and D-lactate.</text>
</comment>
<dbReference type="PROSITE" id="PS01272">
    <property type="entry name" value="GCKR"/>
    <property type="match status" value="1"/>
</dbReference>
<accession>A0A0L0QPS8</accession>
<dbReference type="PANTHER" id="PTHR10088">
    <property type="entry name" value="GLUCOKINASE REGULATORY PROTEIN"/>
    <property type="match status" value="1"/>
</dbReference>
<dbReference type="GO" id="GO:0016835">
    <property type="term" value="F:carbon-oxygen lyase activity"/>
    <property type="evidence" value="ECO:0007669"/>
    <property type="project" value="UniProtKB-UniRule"/>
</dbReference>
<comment type="pathway">
    <text evidence="12">Amino-sugar metabolism; N-acetylmuramate degradation.</text>
</comment>
<evidence type="ECO:0000256" key="5">
    <source>
        <dbReference type="ARBA" id="ARBA00060595"/>
    </source>
</evidence>
<comment type="subunit">
    <text evidence="1 12">Homodimer.</text>
</comment>
<dbReference type="GO" id="GO:0046348">
    <property type="term" value="P:amino sugar catabolic process"/>
    <property type="evidence" value="ECO:0007669"/>
    <property type="project" value="InterPro"/>
</dbReference>
<reference evidence="14" key="1">
    <citation type="submission" date="2015-07" db="EMBL/GenBank/DDBJ databases">
        <title>Fjat-10053 dsm26.</title>
        <authorList>
            <person name="Liu B."/>
            <person name="Wang J."/>
            <person name="Zhu Y."/>
            <person name="Liu G."/>
            <person name="Chen Q."/>
            <person name="Chen Z."/>
            <person name="Lan J."/>
            <person name="Che J."/>
            <person name="Ge C."/>
            <person name="Shi H."/>
            <person name="Pan Z."/>
            <person name="Liu X."/>
        </authorList>
    </citation>
    <scope>NUCLEOTIDE SEQUENCE [LARGE SCALE GENOMIC DNA]</scope>
    <source>
        <strain evidence="14">DSM 26</strain>
    </source>
</reference>
<evidence type="ECO:0000313" key="14">
    <source>
        <dbReference type="Proteomes" id="UP000036780"/>
    </source>
</evidence>
<comment type="pathway">
    <text evidence="5">Amino-sugar metabolism; 1,6-anhydro-N-acetylmuramate degradation.</text>
</comment>
<dbReference type="InterPro" id="IPR040190">
    <property type="entry name" value="MURQ/GCKR"/>
</dbReference>
<dbReference type="CDD" id="cd05007">
    <property type="entry name" value="SIS_Etherase"/>
    <property type="match status" value="1"/>
</dbReference>
<dbReference type="PROSITE" id="PS51464">
    <property type="entry name" value="SIS"/>
    <property type="match status" value="1"/>
</dbReference>
<protein>
    <recommendedName>
        <fullName evidence="9 12">N-acetylmuramic acid 6-phosphate etherase</fullName>
        <shortName evidence="12">MurNAc-6-P etherase</shortName>
        <ecNumber evidence="8 12">4.2.1.126</ecNumber>
    </recommendedName>
    <alternativeName>
        <fullName evidence="11 12">N-acetylmuramic acid 6-phosphate hydrolase</fullName>
    </alternativeName>
    <alternativeName>
        <fullName evidence="10 12">N-acetylmuramic acid 6-phosphate lyase</fullName>
    </alternativeName>
</protein>
<evidence type="ECO:0000256" key="1">
    <source>
        <dbReference type="ARBA" id="ARBA00011738"/>
    </source>
</evidence>
<comment type="miscellaneous">
    <text evidence="12">A lyase-type mechanism (elimination/hydration) is suggested for the cleavage of the lactyl ether bond of MurNAc 6-phosphate, with the formation of an alpha,beta-unsaturated aldehyde intermediate with (E)-stereochemistry, followed by the syn addition of water to give product.</text>
</comment>
<comment type="pathway">
    <text evidence="6">Cell wall biogenesis.</text>
</comment>